<dbReference type="STRING" id="51670.SAMN04488557_2449"/>
<evidence type="ECO:0000313" key="4">
    <source>
        <dbReference type="Proteomes" id="UP000199423"/>
    </source>
</evidence>
<dbReference type="InterPro" id="IPR050273">
    <property type="entry name" value="GppA/Ppx_hydrolase"/>
</dbReference>
<proteinExistence type="predicted"/>
<evidence type="ECO:0000256" key="1">
    <source>
        <dbReference type="SAM" id="MobiDB-lite"/>
    </source>
</evidence>
<dbReference type="Proteomes" id="UP000199423">
    <property type="component" value="Unassembled WGS sequence"/>
</dbReference>
<evidence type="ECO:0000313" key="3">
    <source>
        <dbReference type="EMBL" id="SFV34894.1"/>
    </source>
</evidence>
<keyword evidence="4" id="KW-1185">Reference proteome</keyword>
<feature type="compositionally biased region" description="Basic and acidic residues" evidence="1">
    <location>
        <begin position="1"/>
        <end position="12"/>
    </location>
</feature>
<dbReference type="EMBL" id="FPCH01000002">
    <property type="protein sequence ID" value="SFV34894.1"/>
    <property type="molecule type" value="Genomic_DNA"/>
</dbReference>
<reference evidence="4" key="1">
    <citation type="submission" date="2016-10" db="EMBL/GenBank/DDBJ databases">
        <authorList>
            <person name="Varghese N."/>
            <person name="Submissions S."/>
        </authorList>
    </citation>
    <scope>NUCLEOTIDE SEQUENCE [LARGE SCALE GENOMIC DNA]</scope>
    <source>
        <strain evidence="4">DSM 1565</strain>
    </source>
</reference>
<name>A0A1I7NJQ6_9HYPH</name>
<dbReference type="PANTHER" id="PTHR30005">
    <property type="entry name" value="EXOPOLYPHOSPHATASE"/>
    <property type="match status" value="1"/>
</dbReference>
<feature type="region of interest" description="Disordered" evidence="1">
    <location>
        <begin position="1"/>
        <end position="55"/>
    </location>
</feature>
<dbReference type="Pfam" id="PF02541">
    <property type="entry name" value="Ppx-GppA"/>
    <property type="match status" value="1"/>
</dbReference>
<protein>
    <submittedName>
        <fullName evidence="3">Ppx/GppA phosphatase</fullName>
    </submittedName>
</protein>
<dbReference type="InterPro" id="IPR003695">
    <property type="entry name" value="Ppx_GppA_N"/>
</dbReference>
<evidence type="ECO:0000259" key="2">
    <source>
        <dbReference type="Pfam" id="PF02541"/>
    </source>
</evidence>
<dbReference type="Gene3D" id="3.30.420.40">
    <property type="match status" value="1"/>
</dbReference>
<sequence length="440" mass="48255">MKPEHSGPDRSDGAGPPDSSDDDVGIAPGREKLAPVTSGINGGERQFRQRNRAAPGVLSNRLASSPWRDSPNEWQRQSFDERAFAVGPDHPGEQIYGALDLGTNNCRLLVARPSRRGFRVVDAFSRIIRLGEGVSQTGRLSELAMNRTLDALKICAGKLQRHHVARTRLVATQACRVADNGPAFVNKVKNIFDLDIEILTPELEAHLAVAGCATLIDAAADYVLVFDIGGGSSEIIWLDMTRLGTRRDVLTGRSDVNDAIVAWESLPVGVVTLAEHYGGRDVTPATFKSMSRAVTELLVPFEAKHRFSEQMAGKSVHFLGTSGTVTTIAGVKLGLERYDRKRVDGIWLDNSDIDDVTSTLLGQTYEERVMQPCIGRERADLVLAGCAILDAILKQWPAERLRVADRGLREGILMRLMMEDGVWRAGRRRRGRSKQSNGVK</sequence>
<dbReference type="GO" id="GO:0016462">
    <property type="term" value="F:pyrophosphatase activity"/>
    <property type="evidence" value="ECO:0007669"/>
    <property type="project" value="TreeGrafter"/>
</dbReference>
<gene>
    <name evidence="3" type="ORF">SAMN04488557_2449</name>
</gene>
<organism evidence="3 4">
    <name type="scientific">Hyphomicrobium facile</name>
    <dbReference type="NCBI Taxonomy" id="51670"/>
    <lineage>
        <taxon>Bacteria</taxon>
        <taxon>Pseudomonadati</taxon>
        <taxon>Pseudomonadota</taxon>
        <taxon>Alphaproteobacteria</taxon>
        <taxon>Hyphomicrobiales</taxon>
        <taxon>Hyphomicrobiaceae</taxon>
        <taxon>Hyphomicrobium</taxon>
    </lineage>
</organism>
<dbReference type="AlphaFoldDB" id="A0A1I7NJQ6"/>
<dbReference type="CDD" id="cd24054">
    <property type="entry name" value="ASKHA_NBD_AaPPX-GppA_MtPPX2-like"/>
    <property type="match status" value="1"/>
</dbReference>
<feature type="domain" description="Ppx/GppA phosphatase N-terminal" evidence="2">
    <location>
        <begin position="110"/>
        <end position="417"/>
    </location>
</feature>
<dbReference type="SUPFAM" id="SSF53067">
    <property type="entry name" value="Actin-like ATPase domain"/>
    <property type="match status" value="2"/>
</dbReference>
<dbReference type="PANTHER" id="PTHR30005:SF0">
    <property type="entry name" value="RETROGRADE REGULATION PROTEIN 2"/>
    <property type="match status" value="1"/>
</dbReference>
<dbReference type="Gene3D" id="3.30.420.150">
    <property type="entry name" value="Exopolyphosphatase. Domain 2"/>
    <property type="match status" value="1"/>
</dbReference>
<dbReference type="RefSeq" id="WP_244531203.1">
    <property type="nucleotide sequence ID" value="NZ_FPCH01000002.1"/>
</dbReference>
<accession>A0A1I7NJQ6</accession>
<dbReference type="InterPro" id="IPR043129">
    <property type="entry name" value="ATPase_NBD"/>
</dbReference>